<dbReference type="EMBL" id="OX459964">
    <property type="protein sequence ID" value="CAI9168179.1"/>
    <property type="molecule type" value="Genomic_DNA"/>
</dbReference>
<feature type="region of interest" description="Disordered" evidence="1">
    <location>
        <begin position="175"/>
        <end position="224"/>
    </location>
</feature>
<evidence type="ECO:0000256" key="1">
    <source>
        <dbReference type="SAM" id="MobiDB-lite"/>
    </source>
</evidence>
<sequence>MKRGKAPSSSTDNSSAARAPAGFRARASQATPHTCGKGTELGHLRTPSEAACSGGWAAKPGGRAPRPIPRHPLRALRARPRGARRPPSRLRTAALPAASHSPFPSPKPVAALRLRCARSRAAAAMLNPYGATSWGDRVDDSGIDSRGCGEAATLGCFGSVEKGLGHAAPLAPCTTPENLRKDRPPGMVGSGGVAGTSAGKGGAGGYAPSPNATSVSGGGDTPDYILPPHQAKGNSGAPLEGSGIQVLHCGGRLNPENNHRRRPVATPRRAEPGYAHAAPLQSCGLANGGATNGTTCPSLAVASGTGLGRLERLCWKGRQGEGAAPLPTSLFPWSCRTTAQPIGSEMWRVAASLGVYAALFCLVTDALEMRFMTSSLPPTNRKRSRGEVFLPLRLCFFTRVSERARAEGVGEIASTVARMSGEAPPPCLYIKGWRGAQRRHFALEWSSL</sequence>
<reference evidence="2" key="1">
    <citation type="submission" date="2023-04" db="EMBL/GenBank/DDBJ databases">
        <authorList>
            <consortium name="ELIXIR-Norway"/>
        </authorList>
    </citation>
    <scope>NUCLEOTIDE SEQUENCE [LARGE SCALE GENOMIC DNA]</scope>
</reference>
<organism evidence="2 3">
    <name type="scientific">Rangifer tarandus platyrhynchus</name>
    <name type="common">Svalbard reindeer</name>
    <dbReference type="NCBI Taxonomy" id="3082113"/>
    <lineage>
        <taxon>Eukaryota</taxon>
        <taxon>Metazoa</taxon>
        <taxon>Chordata</taxon>
        <taxon>Craniata</taxon>
        <taxon>Vertebrata</taxon>
        <taxon>Euteleostomi</taxon>
        <taxon>Mammalia</taxon>
        <taxon>Eutheria</taxon>
        <taxon>Laurasiatheria</taxon>
        <taxon>Artiodactyla</taxon>
        <taxon>Ruminantia</taxon>
        <taxon>Pecora</taxon>
        <taxon>Cervidae</taxon>
        <taxon>Odocoileinae</taxon>
        <taxon>Rangifer</taxon>
    </lineage>
</organism>
<feature type="compositionally biased region" description="Gly residues" evidence="1">
    <location>
        <begin position="188"/>
        <end position="205"/>
    </location>
</feature>
<feature type="region of interest" description="Disordered" evidence="1">
    <location>
        <begin position="1"/>
        <end position="104"/>
    </location>
</feature>
<keyword evidence="3" id="KW-1185">Reference proteome</keyword>
<evidence type="ECO:0000313" key="2">
    <source>
        <dbReference type="EMBL" id="CAI9168179.1"/>
    </source>
</evidence>
<gene>
    <name evidence="2" type="ORF">MRATA1EN1_LOCUS17141</name>
</gene>
<feature type="compositionally biased region" description="Low complexity" evidence="1">
    <location>
        <begin position="14"/>
        <end position="28"/>
    </location>
</feature>
<evidence type="ECO:0000313" key="3">
    <source>
        <dbReference type="Proteomes" id="UP001176941"/>
    </source>
</evidence>
<protein>
    <submittedName>
        <fullName evidence="2">Uncharacterized protein</fullName>
    </submittedName>
</protein>
<feature type="compositionally biased region" description="Basic residues" evidence="1">
    <location>
        <begin position="68"/>
        <end position="88"/>
    </location>
</feature>
<name>A0ABN8Z8E0_RANTA</name>
<accession>A0ABN8Z8E0</accession>
<feature type="region of interest" description="Disordered" evidence="1">
    <location>
        <begin position="251"/>
        <end position="273"/>
    </location>
</feature>
<proteinExistence type="predicted"/>
<dbReference type="Proteomes" id="UP001176941">
    <property type="component" value="Chromosome 28"/>
</dbReference>